<evidence type="ECO:0000313" key="2">
    <source>
        <dbReference type="EMBL" id="CAD8887204.1"/>
    </source>
</evidence>
<name>A0A7S1BHF1_9STRA</name>
<sequence length="515" mass="57741">MSELSSEEASSHNAQITVDQYKSLRSAFFTSNDNRQHLQALSGCNVTVPVNTQAFFLGELSPEKSADDGEEIVYLKVQHSKGKILPMKKSLAFEYMDEIISHHENKVIIEDSELVTAPRDRATEKEQKTKEGNMGGWKKGFFSNNNENRKKSLDVKSSAKNMRDSDNDTVAELDAIDKRYEQGLSATCSTKDEDLVLPPEKPSTQAFETDDFEGGESLPFMEIREVYDEQDTGKLLSSEVIDVSGRLNDYTRKVREKNEGITDKKADKQSTIIKETEYIYEDKSSAETKDSQKNILRKPLEYNQISSRLEELEKLESSIEETNRRRSQGEIHTASWKRGFLANNKNGDKCVPNKPNSQLEETRIKKDNEGKPSLVNNLNRPETKKVTFDPDCMKTLSSPDMTTAVASPLHSPPIRSKQAEWSNDANAALERCSINPVGEGLAISKMKNPMVKSMDVVSLPIEKKCSDSAAAFTGMVTEKGRRRSHAGTRKKVSAKSNATDDAPMSRFMLERKGLL</sequence>
<feature type="region of interest" description="Disordered" evidence="1">
    <location>
        <begin position="193"/>
        <end position="213"/>
    </location>
</feature>
<reference evidence="2" key="1">
    <citation type="submission" date="2021-01" db="EMBL/GenBank/DDBJ databases">
        <authorList>
            <person name="Corre E."/>
            <person name="Pelletier E."/>
            <person name="Niang G."/>
            <person name="Scheremetjew M."/>
            <person name="Finn R."/>
            <person name="Kale V."/>
            <person name="Holt S."/>
            <person name="Cochrane G."/>
            <person name="Meng A."/>
            <person name="Brown T."/>
            <person name="Cohen L."/>
        </authorList>
    </citation>
    <scope>NUCLEOTIDE SEQUENCE</scope>
    <source>
        <strain evidence="2">308</strain>
    </source>
</reference>
<evidence type="ECO:0000256" key="1">
    <source>
        <dbReference type="SAM" id="MobiDB-lite"/>
    </source>
</evidence>
<dbReference type="AlphaFoldDB" id="A0A7S1BHF1"/>
<feature type="compositionally biased region" description="Basic residues" evidence="1">
    <location>
        <begin position="480"/>
        <end position="493"/>
    </location>
</feature>
<feature type="region of interest" description="Disordered" evidence="1">
    <location>
        <begin position="120"/>
        <end position="166"/>
    </location>
</feature>
<organism evidence="2">
    <name type="scientific">Corethron hystrix</name>
    <dbReference type="NCBI Taxonomy" id="216773"/>
    <lineage>
        <taxon>Eukaryota</taxon>
        <taxon>Sar</taxon>
        <taxon>Stramenopiles</taxon>
        <taxon>Ochrophyta</taxon>
        <taxon>Bacillariophyta</taxon>
        <taxon>Coscinodiscophyceae</taxon>
        <taxon>Corethrophycidae</taxon>
        <taxon>Corethrales</taxon>
        <taxon>Corethraceae</taxon>
        <taxon>Corethron</taxon>
    </lineage>
</organism>
<feature type="compositionally biased region" description="Basic and acidic residues" evidence="1">
    <location>
        <begin position="120"/>
        <end position="131"/>
    </location>
</feature>
<protein>
    <submittedName>
        <fullName evidence="2">Uncharacterized protein</fullName>
    </submittedName>
</protein>
<accession>A0A7S1BHF1</accession>
<dbReference type="EMBL" id="HBFR01020005">
    <property type="protein sequence ID" value="CAD8887204.1"/>
    <property type="molecule type" value="Transcribed_RNA"/>
</dbReference>
<gene>
    <name evidence="2" type="ORF">CHYS00102_LOCUS14402</name>
</gene>
<feature type="region of interest" description="Disordered" evidence="1">
    <location>
        <begin position="477"/>
        <end position="515"/>
    </location>
</feature>
<proteinExistence type="predicted"/>